<dbReference type="PANTHER" id="PTHR43214:SF17">
    <property type="entry name" value="TRANSCRIPTIONAL REGULATORY PROTEIN RCSB"/>
    <property type="match status" value="1"/>
</dbReference>
<dbReference type="PANTHER" id="PTHR43214">
    <property type="entry name" value="TWO-COMPONENT RESPONSE REGULATOR"/>
    <property type="match status" value="1"/>
</dbReference>
<dbReference type="SUPFAM" id="SSF52172">
    <property type="entry name" value="CheY-like"/>
    <property type="match status" value="1"/>
</dbReference>
<name>A0A4U1I8Q3_9BURK</name>
<keyword evidence="7" id="KW-1185">Reference proteome</keyword>
<dbReference type="PROSITE" id="PS50110">
    <property type="entry name" value="RESPONSE_REGULATORY"/>
    <property type="match status" value="1"/>
</dbReference>
<accession>A0A4U1I8Q3</accession>
<dbReference type="CDD" id="cd06170">
    <property type="entry name" value="LuxR_C_like"/>
    <property type="match status" value="1"/>
</dbReference>
<feature type="domain" description="Response regulatory" evidence="5">
    <location>
        <begin position="1"/>
        <end position="120"/>
    </location>
</feature>
<evidence type="ECO:0000259" key="4">
    <source>
        <dbReference type="PROSITE" id="PS50043"/>
    </source>
</evidence>
<dbReference type="SUPFAM" id="SSF46894">
    <property type="entry name" value="C-terminal effector domain of the bipartite response regulators"/>
    <property type="match status" value="1"/>
</dbReference>
<dbReference type="PROSITE" id="PS50043">
    <property type="entry name" value="HTH_LUXR_2"/>
    <property type="match status" value="1"/>
</dbReference>
<organism evidence="6 7">
    <name type="scientific">Trinickia terrae</name>
    <dbReference type="NCBI Taxonomy" id="2571161"/>
    <lineage>
        <taxon>Bacteria</taxon>
        <taxon>Pseudomonadati</taxon>
        <taxon>Pseudomonadota</taxon>
        <taxon>Betaproteobacteria</taxon>
        <taxon>Burkholderiales</taxon>
        <taxon>Burkholderiaceae</taxon>
        <taxon>Trinickia</taxon>
    </lineage>
</organism>
<feature type="modified residue" description="4-aspartylphosphate" evidence="3">
    <location>
        <position position="50"/>
    </location>
</feature>
<reference evidence="6 7" key="1">
    <citation type="submission" date="2019-04" db="EMBL/GenBank/DDBJ databases">
        <title>Trinickia sp. 7GSK02, isolated from subtropical forest soil.</title>
        <authorList>
            <person name="Gao Z.-H."/>
            <person name="Qiu L.-H."/>
        </authorList>
    </citation>
    <scope>NUCLEOTIDE SEQUENCE [LARGE SCALE GENOMIC DNA]</scope>
    <source>
        <strain evidence="6 7">7GSK02</strain>
    </source>
</reference>
<feature type="domain" description="HTH luxR-type" evidence="4">
    <location>
        <begin position="140"/>
        <end position="205"/>
    </location>
</feature>
<dbReference type="Pfam" id="PF00072">
    <property type="entry name" value="Response_reg"/>
    <property type="match status" value="1"/>
</dbReference>
<dbReference type="SMART" id="SM00448">
    <property type="entry name" value="REC"/>
    <property type="match status" value="1"/>
</dbReference>
<dbReference type="PRINTS" id="PR00038">
    <property type="entry name" value="HTHLUXR"/>
</dbReference>
<dbReference type="SMART" id="SM00421">
    <property type="entry name" value="HTH_LUXR"/>
    <property type="match status" value="1"/>
</dbReference>
<dbReference type="InterPro" id="IPR001789">
    <property type="entry name" value="Sig_transdc_resp-reg_receiver"/>
</dbReference>
<dbReference type="GO" id="GO:0006355">
    <property type="term" value="P:regulation of DNA-templated transcription"/>
    <property type="evidence" value="ECO:0007669"/>
    <property type="project" value="InterPro"/>
</dbReference>
<evidence type="ECO:0000313" key="7">
    <source>
        <dbReference type="Proteomes" id="UP000305539"/>
    </source>
</evidence>
<dbReference type="InterPro" id="IPR039420">
    <property type="entry name" value="WalR-like"/>
</dbReference>
<evidence type="ECO:0000256" key="3">
    <source>
        <dbReference type="PROSITE-ProRule" id="PRU00169"/>
    </source>
</evidence>
<proteinExistence type="predicted"/>
<dbReference type="InterPro" id="IPR016032">
    <property type="entry name" value="Sig_transdc_resp-reg_C-effctor"/>
</dbReference>
<dbReference type="CDD" id="cd17535">
    <property type="entry name" value="REC_NarL-like"/>
    <property type="match status" value="1"/>
</dbReference>
<gene>
    <name evidence="6" type="ORF">FAZ69_11965</name>
</gene>
<dbReference type="Gene3D" id="1.10.10.10">
    <property type="entry name" value="Winged helix-like DNA-binding domain superfamily/Winged helix DNA-binding domain"/>
    <property type="match status" value="1"/>
</dbReference>
<sequence length="207" mass="22149">MLADDHPFVLLGIKAALEKEEEIDVVGSARSPGALLELLRSTRCEVVVTDLTMPDPDGAVDDGLQLVRGIRREWPLLGIVVLTSLTNGAILRAIVTDPAIGVVNKMESMDEVIVAVRLAAQGKAHVGERIAGALAEAGAGAFESARLSPRESEVVRLFAHGLTINEIAHKLDRDVRTVSRQKRDAMVKLGVHNDPGLYAFAQAHGLV</sequence>
<evidence type="ECO:0000259" key="5">
    <source>
        <dbReference type="PROSITE" id="PS50110"/>
    </source>
</evidence>
<protein>
    <submittedName>
        <fullName evidence="6">Response regulator</fullName>
    </submittedName>
</protein>
<dbReference type="EMBL" id="SWJE01000005">
    <property type="protein sequence ID" value="TKC89828.1"/>
    <property type="molecule type" value="Genomic_DNA"/>
</dbReference>
<keyword evidence="1 3" id="KW-0597">Phosphoprotein</keyword>
<dbReference type="InterPro" id="IPR058245">
    <property type="entry name" value="NreC/VraR/RcsB-like_REC"/>
</dbReference>
<dbReference type="OrthoDB" id="8585266at2"/>
<dbReference type="GO" id="GO:0003677">
    <property type="term" value="F:DNA binding"/>
    <property type="evidence" value="ECO:0007669"/>
    <property type="project" value="UniProtKB-KW"/>
</dbReference>
<dbReference type="InterPro" id="IPR036388">
    <property type="entry name" value="WH-like_DNA-bd_sf"/>
</dbReference>
<dbReference type="Proteomes" id="UP000305539">
    <property type="component" value="Unassembled WGS sequence"/>
</dbReference>
<dbReference type="Gene3D" id="3.40.50.2300">
    <property type="match status" value="1"/>
</dbReference>
<dbReference type="InterPro" id="IPR011006">
    <property type="entry name" value="CheY-like_superfamily"/>
</dbReference>
<evidence type="ECO:0000313" key="6">
    <source>
        <dbReference type="EMBL" id="TKC89828.1"/>
    </source>
</evidence>
<dbReference type="InterPro" id="IPR000792">
    <property type="entry name" value="Tscrpt_reg_LuxR_C"/>
</dbReference>
<evidence type="ECO:0000256" key="1">
    <source>
        <dbReference type="ARBA" id="ARBA00022553"/>
    </source>
</evidence>
<dbReference type="GO" id="GO:0000160">
    <property type="term" value="P:phosphorelay signal transduction system"/>
    <property type="evidence" value="ECO:0007669"/>
    <property type="project" value="InterPro"/>
</dbReference>
<evidence type="ECO:0000256" key="2">
    <source>
        <dbReference type="ARBA" id="ARBA00023125"/>
    </source>
</evidence>
<dbReference type="Pfam" id="PF00196">
    <property type="entry name" value="GerE"/>
    <property type="match status" value="1"/>
</dbReference>
<comment type="caution">
    <text evidence="6">The sequence shown here is derived from an EMBL/GenBank/DDBJ whole genome shotgun (WGS) entry which is preliminary data.</text>
</comment>
<keyword evidence="2" id="KW-0238">DNA-binding</keyword>
<dbReference type="AlphaFoldDB" id="A0A4U1I8Q3"/>